<proteinExistence type="predicted"/>
<dbReference type="EMBL" id="OZ024668">
    <property type="protein sequence ID" value="CAK9891272.1"/>
    <property type="molecule type" value="Genomic_DNA"/>
</dbReference>
<evidence type="ECO:0000313" key="3">
    <source>
        <dbReference type="Proteomes" id="UP000326595"/>
    </source>
</evidence>
<dbReference type="InterPro" id="IPR036188">
    <property type="entry name" value="FAD/NAD-bd_sf"/>
</dbReference>
<evidence type="ECO:0000313" key="2">
    <source>
        <dbReference type="EMBL" id="VVM71336.1"/>
    </source>
</evidence>
<dbReference type="PANTHER" id="PTHR42685">
    <property type="entry name" value="GERANYLGERANYL DIPHOSPHATE REDUCTASE"/>
    <property type="match status" value="1"/>
</dbReference>
<reference evidence="2" key="1">
    <citation type="submission" date="2019-09" db="EMBL/GenBank/DDBJ databases">
        <authorList>
            <person name="Chandra G."/>
            <person name="Truman W A."/>
        </authorList>
    </citation>
    <scope>NUCLEOTIDE SEQUENCE [LARGE SCALE GENOMIC DNA]</scope>
    <source>
        <strain evidence="2">PS652</strain>
    </source>
</reference>
<reference evidence="1 3" key="2">
    <citation type="submission" date="2024-03" db="EMBL/GenBank/DDBJ databases">
        <authorList>
            <person name="Alaster D. Moffat"/>
            <person name="Govind Chandra"/>
            <person name="Andrew W. Truman"/>
        </authorList>
    </citation>
    <scope>NUCLEOTIDE SEQUENCE [LARGE SCALE GENOMIC DNA]</scope>
    <source>
        <strain evidence="1">PS652</strain>
    </source>
</reference>
<dbReference type="PRINTS" id="PR00420">
    <property type="entry name" value="RNGMNOXGNASE"/>
</dbReference>
<dbReference type="PANTHER" id="PTHR42685:SF22">
    <property type="entry name" value="CONDITIONED MEDIUM FACTOR RECEPTOR 1"/>
    <property type="match status" value="1"/>
</dbReference>
<dbReference type="SUPFAM" id="SSF51905">
    <property type="entry name" value="FAD/NAD(P)-binding domain"/>
    <property type="match status" value="1"/>
</dbReference>
<dbReference type="EMBL" id="CABVHG010000008">
    <property type="protein sequence ID" value="VVM71336.1"/>
    <property type="molecule type" value="Genomic_DNA"/>
</dbReference>
<accession>A0A5E6RSR0</accession>
<evidence type="ECO:0000313" key="1">
    <source>
        <dbReference type="EMBL" id="CAK9891272.1"/>
    </source>
</evidence>
<protein>
    <recommendedName>
        <fullName evidence="4">FAD-dependent oxidoreductase</fullName>
    </recommendedName>
</protein>
<dbReference type="RefSeq" id="WP_038997126.1">
    <property type="nucleotide sequence ID" value="NZ_OZ024668.1"/>
</dbReference>
<gene>
    <name evidence="2" type="ORF">PS652_01794</name>
    <name evidence="1" type="ORF">PS652_04126</name>
</gene>
<organism evidence="2">
    <name type="scientific">Pseudomonas fluorescens</name>
    <dbReference type="NCBI Taxonomy" id="294"/>
    <lineage>
        <taxon>Bacteria</taxon>
        <taxon>Pseudomonadati</taxon>
        <taxon>Pseudomonadota</taxon>
        <taxon>Gammaproteobacteria</taxon>
        <taxon>Pseudomonadales</taxon>
        <taxon>Pseudomonadaceae</taxon>
        <taxon>Pseudomonas</taxon>
    </lineage>
</organism>
<dbReference type="Proteomes" id="UP000326595">
    <property type="component" value="Chromosome"/>
</dbReference>
<dbReference type="Gene3D" id="3.50.50.60">
    <property type="entry name" value="FAD/NAD(P)-binding domain"/>
    <property type="match status" value="1"/>
</dbReference>
<sequence length="436" mass="48192">MSRVLILGAGPAGAAVALGLRRLGHEVCVVSEWRRFAALEGVSQRVLEGLRGAGLQKALQCASGASLRQVSWNGEIAARNHEYLLDRPTFDRGLRADLHAAGVTLIEARVLTVQRDHGRSIVQLDGAPELSADFIVEARGRQAPQADKDAQGKAWRGPQTLSLLNRWQGSPGAAVSALESVADGWVWMARQADGRCYWQMTLDVASSALPGKDGLLDYCRQRRQQSQFAQRFFADAQEHDLQLHARSSTAILSRHSCGDGWIRVGDAAMAVDPLSGNGIFQSLSSALQAPAVINTLLSLPERAVLARQFHQQRVEQLFWRFARMGRDFYAQEQRWRGQPFWQARSGWPDAQPLHPPTDFAALQVQWAPVLRDGLVDRAQVVVSPDQPLGIWHLQGVELAPLLSRLRHEPAVQVLAGLAPEQAQQVRRWLLSQGYRP</sequence>
<dbReference type="InterPro" id="IPR050407">
    <property type="entry name" value="Geranylgeranyl_reductase"/>
</dbReference>
<dbReference type="Pfam" id="PF05834">
    <property type="entry name" value="Lycopene_cycl"/>
    <property type="match status" value="1"/>
</dbReference>
<evidence type="ECO:0008006" key="4">
    <source>
        <dbReference type="Google" id="ProtNLM"/>
    </source>
</evidence>
<name>A0A5E6RSR0_PSEFL</name>
<dbReference type="AlphaFoldDB" id="A0A5E6RSR0"/>